<proteinExistence type="predicted"/>
<protein>
    <submittedName>
        <fullName evidence="1">Uncharacterized protein</fullName>
    </submittedName>
</protein>
<gene>
    <name evidence="1" type="ORF">CLV93_106164</name>
</gene>
<dbReference type="Proteomes" id="UP000240621">
    <property type="component" value="Unassembled WGS sequence"/>
</dbReference>
<dbReference type="RefSeq" id="WP_153637054.1">
    <property type="nucleotide sequence ID" value="NZ_BLAU01000001.1"/>
</dbReference>
<evidence type="ECO:0000313" key="1">
    <source>
        <dbReference type="EMBL" id="PSK82416.1"/>
    </source>
</evidence>
<evidence type="ECO:0000313" key="2">
    <source>
        <dbReference type="Proteomes" id="UP000240621"/>
    </source>
</evidence>
<dbReference type="AlphaFoldDB" id="A0A2P8CBS1"/>
<dbReference type="EMBL" id="PYGC01000006">
    <property type="protein sequence ID" value="PSK82416.1"/>
    <property type="molecule type" value="Genomic_DNA"/>
</dbReference>
<comment type="caution">
    <text evidence="1">The sequence shown here is derived from an EMBL/GenBank/DDBJ whole genome shotgun (WGS) entry which is preliminary data.</text>
</comment>
<reference evidence="1 2" key="1">
    <citation type="submission" date="2018-03" db="EMBL/GenBank/DDBJ databases">
        <title>Genomic Encyclopedia of Archaeal and Bacterial Type Strains, Phase II (KMG-II): from individual species to whole genera.</title>
        <authorList>
            <person name="Goeker M."/>
        </authorList>
    </citation>
    <scope>NUCLEOTIDE SEQUENCE [LARGE SCALE GENOMIC DNA]</scope>
    <source>
        <strain evidence="1 2">DSM 27267</strain>
    </source>
</reference>
<name>A0A2P8CBS1_9BACT</name>
<accession>A0A2P8CBS1</accession>
<sequence>MKMRVDSICHHKANARGISSVGVHQTRLSPNRKEGMDICFRPGKEMKEALEKATFAPR</sequence>
<organism evidence="1 2">
    <name type="scientific">Prolixibacter denitrificans</name>
    <dbReference type="NCBI Taxonomy" id="1541063"/>
    <lineage>
        <taxon>Bacteria</taxon>
        <taxon>Pseudomonadati</taxon>
        <taxon>Bacteroidota</taxon>
        <taxon>Bacteroidia</taxon>
        <taxon>Marinilabiliales</taxon>
        <taxon>Prolixibacteraceae</taxon>
        <taxon>Prolixibacter</taxon>
    </lineage>
</organism>